<dbReference type="AlphaFoldDB" id="A0A9W6KNR8"/>
<evidence type="ECO:0008006" key="3">
    <source>
        <dbReference type="Google" id="ProtNLM"/>
    </source>
</evidence>
<dbReference type="EMBL" id="BSFP01000057">
    <property type="protein sequence ID" value="GLL05402.1"/>
    <property type="molecule type" value="Genomic_DNA"/>
</dbReference>
<comment type="caution">
    <text evidence="1">The sequence shown here is derived from an EMBL/GenBank/DDBJ whole genome shotgun (WGS) entry which is preliminary data.</text>
</comment>
<reference evidence="1" key="1">
    <citation type="journal article" date="2014" name="Int. J. Syst. Evol. Microbiol.">
        <title>Complete genome sequence of Corynebacterium casei LMG S-19264T (=DSM 44701T), isolated from a smear-ripened cheese.</title>
        <authorList>
            <consortium name="US DOE Joint Genome Institute (JGI-PGF)"/>
            <person name="Walter F."/>
            <person name="Albersmeier A."/>
            <person name="Kalinowski J."/>
            <person name="Ruckert C."/>
        </authorList>
    </citation>
    <scope>NUCLEOTIDE SEQUENCE</scope>
    <source>
        <strain evidence="1">VKM Ac-1321</strain>
    </source>
</reference>
<reference evidence="1" key="2">
    <citation type="submission" date="2023-01" db="EMBL/GenBank/DDBJ databases">
        <authorList>
            <person name="Sun Q."/>
            <person name="Evtushenko L."/>
        </authorList>
    </citation>
    <scope>NUCLEOTIDE SEQUENCE</scope>
    <source>
        <strain evidence="1">VKM Ac-1321</strain>
    </source>
</reference>
<evidence type="ECO:0000313" key="1">
    <source>
        <dbReference type="EMBL" id="GLL05402.1"/>
    </source>
</evidence>
<protein>
    <recommendedName>
        <fullName evidence="3">IrrE N-terminal-like domain-containing protein</fullName>
    </recommendedName>
</protein>
<sequence length="164" mass="18206">MRLRRLERECRRLIADIEVPEPFDLSAFLSYVAARRGRDLHLHPQPAPMGAPCGLWLATDQADHIFYAAGTDPLHRRHIILHEIGHILCDHQAPGLVLPDLDPSTIARVLMRSTYSAPQEQVAEMIATMISGQALRNAPMPRSDDPLLQGLSEMLIPGPADGVR</sequence>
<accession>A0A9W6KNR8</accession>
<gene>
    <name evidence="1" type="ORF">GCM10017581_071490</name>
</gene>
<evidence type="ECO:0000313" key="2">
    <source>
        <dbReference type="Proteomes" id="UP001143480"/>
    </source>
</evidence>
<name>A0A9W6KNR8_9ACTN</name>
<proteinExistence type="predicted"/>
<dbReference type="RefSeq" id="WP_261960263.1">
    <property type="nucleotide sequence ID" value="NZ_BAAAXA010000001.1"/>
</dbReference>
<dbReference type="Proteomes" id="UP001143480">
    <property type="component" value="Unassembled WGS sequence"/>
</dbReference>
<keyword evidence="2" id="KW-1185">Reference proteome</keyword>
<organism evidence="1 2">
    <name type="scientific">Dactylosporangium matsuzakiense</name>
    <dbReference type="NCBI Taxonomy" id="53360"/>
    <lineage>
        <taxon>Bacteria</taxon>
        <taxon>Bacillati</taxon>
        <taxon>Actinomycetota</taxon>
        <taxon>Actinomycetes</taxon>
        <taxon>Micromonosporales</taxon>
        <taxon>Micromonosporaceae</taxon>
        <taxon>Dactylosporangium</taxon>
    </lineage>
</organism>